<dbReference type="AlphaFoldDB" id="A0A438DSV6"/>
<dbReference type="EMBL" id="QGNW01001504">
    <property type="protein sequence ID" value="RVW38554.1"/>
    <property type="molecule type" value="Genomic_DNA"/>
</dbReference>
<organism evidence="1 2">
    <name type="scientific">Vitis vinifera</name>
    <name type="common">Grape</name>
    <dbReference type="NCBI Taxonomy" id="29760"/>
    <lineage>
        <taxon>Eukaryota</taxon>
        <taxon>Viridiplantae</taxon>
        <taxon>Streptophyta</taxon>
        <taxon>Embryophyta</taxon>
        <taxon>Tracheophyta</taxon>
        <taxon>Spermatophyta</taxon>
        <taxon>Magnoliopsida</taxon>
        <taxon>eudicotyledons</taxon>
        <taxon>Gunneridae</taxon>
        <taxon>Pentapetalae</taxon>
        <taxon>rosids</taxon>
        <taxon>Vitales</taxon>
        <taxon>Vitaceae</taxon>
        <taxon>Viteae</taxon>
        <taxon>Vitis</taxon>
    </lineage>
</organism>
<evidence type="ECO:0000313" key="1">
    <source>
        <dbReference type="EMBL" id="RVW38554.1"/>
    </source>
</evidence>
<accession>A0A438DSV6</accession>
<proteinExistence type="predicted"/>
<protein>
    <submittedName>
        <fullName evidence="1">Uncharacterized protein</fullName>
    </submittedName>
</protein>
<dbReference type="Proteomes" id="UP000288805">
    <property type="component" value="Unassembled WGS sequence"/>
</dbReference>
<name>A0A438DSV6_VITVI</name>
<sequence length="260" mass="29174">MVKKALVGGQMKPAEPWGWGLEGDLEGGKLVLDNIRFKVGKGTRVNFWTDHWCGDEALSRSFLNYLLWLCTKMQLSVRDFKISQEEDSVVWRGGGQGTFGVRSAYNLLAAPNSIDSRLDAFGWTRSLLKLLFLLGKLHGGRSLLARVLWDIILALFGVHWVFPETVIEQWPAQILIQLHATDHVSSLKLCWTVDKTKTGMRTGSTCDTRGAWCCRACYWDCWAVFKIRKALNPKSAFKPTKLAKAAAEANSAKLKTKQAK</sequence>
<evidence type="ECO:0000313" key="2">
    <source>
        <dbReference type="Proteomes" id="UP000288805"/>
    </source>
</evidence>
<reference evidence="1 2" key="1">
    <citation type="journal article" date="2018" name="PLoS Genet.">
        <title>Population sequencing reveals clonal diversity and ancestral inbreeding in the grapevine cultivar Chardonnay.</title>
        <authorList>
            <person name="Roach M.J."/>
            <person name="Johnson D.L."/>
            <person name="Bohlmann J."/>
            <person name="van Vuuren H.J."/>
            <person name="Jones S.J."/>
            <person name="Pretorius I.S."/>
            <person name="Schmidt S.A."/>
            <person name="Borneman A.R."/>
        </authorList>
    </citation>
    <scope>NUCLEOTIDE SEQUENCE [LARGE SCALE GENOMIC DNA]</scope>
    <source>
        <strain evidence="2">cv. Chardonnay</strain>
        <tissue evidence="1">Leaf</tissue>
    </source>
</reference>
<gene>
    <name evidence="1" type="ORF">CK203_075555</name>
</gene>
<comment type="caution">
    <text evidence="1">The sequence shown here is derived from an EMBL/GenBank/DDBJ whole genome shotgun (WGS) entry which is preliminary data.</text>
</comment>